<protein>
    <submittedName>
        <fullName evidence="2">Uncharacterized protein</fullName>
    </submittedName>
</protein>
<feature type="compositionally biased region" description="Polar residues" evidence="1">
    <location>
        <begin position="54"/>
        <end position="69"/>
    </location>
</feature>
<dbReference type="Proteomes" id="UP000746747">
    <property type="component" value="Unassembled WGS sequence"/>
</dbReference>
<sequence>MGDEEWNISWNSDEYVRTVEPTTAAENKKMRQARIAARTEARRMEMARKRTARSSGGTQITSNNDGTVH</sequence>
<comment type="caution">
    <text evidence="2">The sequence shown here is derived from an EMBL/GenBank/DDBJ whole genome shotgun (WGS) entry which is preliminary data.</text>
</comment>
<evidence type="ECO:0000256" key="1">
    <source>
        <dbReference type="SAM" id="MobiDB-lite"/>
    </source>
</evidence>
<keyword evidence="3" id="KW-1185">Reference proteome</keyword>
<dbReference type="EMBL" id="CAKAEH010001520">
    <property type="protein sequence ID" value="CAG9537128.1"/>
    <property type="molecule type" value="Genomic_DNA"/>
</dbReference>
<name>A0A8J2M834_9BILA</name>
<evidence type="ECO:0000313" key="2">
    <source>
        <dbReference type="EMBL" id="CAG9537128.1"/>
    </source>
</evidence>
<organism evidence="2 3">
    <name type="scientific">Cercopithifilaria johnstoni</name>
    <dbReference type="NCBI Taxonomy" id="2874296"/>
    <lineage>
        <taxon>Eukaryota</taxon>
        <taxon>Metazoa</taxon>
        <taxon>Ecdysozoa</taxon>
        <taxon>Nematoda</taxon>
        <taxon>Chromadorea</taxon>
        <taxon>Rhabditida</taxon>
        <taxon>Spirurina</taxon>
        <taxon>Spiruromorpha</taxon>
        <taxon>Filarioidea</taxon>
        <taxon>Onchocercidae</taxon>
        <taxon>Cercopithifilaria</taxon>
    </lineage>
</organism>
<proteinExistence type="predicted"/>
<gene>
    <name evidence="2" type="ORF">CJOHNSTONI_LOCUS6982</name>
</gene>
<evidence type="ECO:0000313" key="3">
    <source>
        <dbReference type="Proteomes" id="UP000746747"/>
    </source>
</evidence>
<feature type="region of interest" description="Disordered" evidence="1">
    <location>
        <begin position="43"/>
        <end position="69"/>
    </location>
</feature>
<dbReference type="AlphaFoldDB" id="A0A8J2M834"/>
<reference evidence="2" key="1">
    <citation type="submission" date="2021-09" db="EMBL/GenBank/DDBJ databases">
        <authorList>
            <consortium name="Pathogen Informatics"/>
        </authorList>
    </citation>
    <scope>NUCLEOTIDE SEQUENCE</scope>
</reference>
<accession>A0A8J2M834</accession>